<evidence type="ECO:0000256" key="3">
    <source>
        <dbReference type="ARBA" id="ARBA00022729"/>
    </source>
</evidence>
<dbReference type="InterPro" id="IPR004872">
    <property type="entry name" value="Lipoprotein_NlpA"/>
</dbReference>
<sequence length="260" mass="28848">MKHLLTPLLLTVFFAQYTPAAEIFPLTVGVTPFPHKDIMLVVKDVLDKEGVVLTIREFSDYVQPNLALADKALDANFFQHIPYVENMNMEKGLNLVWVAKVHIEPLGLYSQKIKSLDELKKGDALAVPNDPTNEARALRLLETHGLIKIQPGELVTVRDIRDNPKGLKFVEMEAAQLPRILQDVRAAVINTNFASEAGLIPSRDAIVIEDRDSPYANVVVVRGEDVDRPAIIALSKAVNSPEVRAYIEQNLTPKGIVPAF</sequence>
<dbReference type="EMBL" id="AP017368">
    <property type="protein sequence ID" value="BAV91963.1"/>
    <property type="molecule type" value="Genomic_DNA"/>
</dbReference>
<evidence type="ECO:0000256" key="5">
    <source>
        <dbReference type="ARBA" id="ARBA00023139"/>
    </source>
</evidence>
<keyword evidence="9" id="KW-1185">Reference proteome</keyword>
<proteinExistence type="inferred from homology"/>
<name>A0A1J1E278_9BACT</name>
<dbReference type="OrthoDB" id="9812878at2"/>
<dbReference type="SUPFAM" id="SSF53850">
    <property type="entry name" value="Periplasmic binding protein-like II"/>
    <property type="match status" value="1"/>
</dbReference>
<evidence type="ECO:0000256" key="2">
    <source>
        <dbReference type="ARBA" id="ARBA00008973"/>
    </source>
</evidence>
<dbReference type="PIRSF" id="PIRSF002854">
    <property type="entry name" value="MetQ"/>
    <property type="match status" value="1"/>
</dbReference>
<evidence type="ECO:0000256" key="1">
    <source>
        <dbReference type="ARBA" id="ARBA00004635"/>
    </source>
</evidence>
<dbReference type="PANTHER" id="PTHR30429:SF0">
    <property type="entry name" value="METHIONINE-BINDING LIPOPROTEIN METQ"/>
    <property type="match status" value="1"/>
</dbReference>
<evidence type="ECO:0000256" key="7">
    <source>
        <dbReference type="SAM" id="SignalP"/>
    </source>
</evidence>
<feature type="signal peptide" evidence="7">
    <location>
        <begin position="1"/>
        <end position="20"/>
    </location>
</feature>
<evidence type="ECO:0000313" key="9">
    <source>
        <dbReference type="Proteomes" id="UP000242645"/>
    </source>
</evidence>
<dbReference type="PANTHER" id="PTHR30429">
    <property type="entry name" value="D-METHIONINE-BINDING LIPOPROTEIN METQ"/>
    <property type="match status" value="1"/>
</dbReference>
<comment type="subcellular location">
    <subcellularLocation>
        <location evidence="1">Membrane</location>
        <topology evidence="1">Lipid-anchor</topology>
    </subcellularLocation>
</comment>
<feature type="chain" id="PRO_5009618635" evidence="7">
    <location>
        <begin position="21"/>
        <end position="260"/>
    </location>
</feature>
<comment type="similarity">
    <text evidence="2">Belongs to the NlpA lipoprotein family.</text>
</comment>
<organism evidence="8 9">
    <name type="scientific">Candidatus Desulfovibrio trichonymphae</name>
    <dbReference type="NCBI Taxonomy" id="1725232"/>
    <lineage>
        <taxon>Bacteria</taxon>
        <taxon>Pseudomonadati</taxon>
        <taxon>Thermodesulfobacteriota</taxon>
        <taxon>Desulfovibrionia</taxon>
        <taxon>Desulfovibrionales</taxon>
        <taxon>Desulfovibrionaceae</taxon>
        <taxon>Desulfovibrio</taxon>
    </lineage>
</organism>
<dbReference type="CDD" id="cd13597">
    <property type="entry name" value="PBP2_lipoprotein_Tp32"/>
    <property type="match status" value="1"/>
</dbReference>
<dbReference type="AlphaFoldDB" id="A0A1J1E278"/>
<evidence type="ECO:0000313" key="8">
    <source>
        <dbReference type="EMBL" id="BAV91963.1"/>
    </source>
</evidence>
<keyword evidence="3 7" id="KW-0732">Signal</keyword>
<keyword evidence="4" id="KW-0472">Membrane</keyword>
<keyword evidence="6" id="KW-0449">Lipoprotein</keyword>
<gene>
    <name evidence="8" type="primary">metQ</name>
    <name evidence="8" type="ORF">RSDT_0451</name>
</gene>
<reference evidence="8 9" key="1">
    <citation type="journal article" date="2017" name="ISME J.">
        <title>Genome of 'Ca. Desulfovibrio trichonymphae', an H2-oxidizing bacterium in a tripartite symbiotic system within a protist cell in the termite gut.</title>
        <authorList>
            <person name="Kuwahara H."/>
            <person name="Yuki M."/>
            <person name="Izawa K."/>
            <person name="Ohkuma M."/>
            <person name="Hongoh Y."/>
        </authorList>
    </citation>
    <scope>NUCLEOTIDE SEQUENCE [LARGE SCALE GENOMIC DNA]</scope>
    <source>
        <strain evidence="8 9">Rs-N31</strain>
    </source>
</reference>
<dbReference type="RefSeq" id="WP_096400454.1">
    <property type="nucleotide sequence ID" value="NZ_AP017368.1"/>
</dbReference>
<dbReference type="KEGG" id="dtr:RSDT_0451"/>
<protein>
    <submittedName>
        <fullName evidence="8">Methionine ABC transporter substrate-binding protein</fullName>
    </submittedName>
</protein>
<dbReference type="Gene3D" id="3.40.190.10">
    <property type="entry name" value="Periplasmic binding protein-like II"/>
    <property type="match status" value="2"/>
</dbReference>
<dbReference type="GO" id="GO:0016020">
    <property type="term" value="C:membrane"/>
    <property type="evidence" value="ECO:0007669"/>
    <property type="project" value="UniProtKB-SubCell"/>
</dbReference>
<evidence type="ECO:0000256" key="6">
    <source>
        <dbReference type="ARBA" id="ARBA00023288"/>
    </source>
</evidence>
<evidence type="ECO:0000256" key="4">
    <source>
        <dbReference type="ARBA" id="ARBA00023136"/>
    </source>
</evidence>
<dbReference type="Pfam" id="PF03180">
    <property type="entry name" value="Lipoprotein_9"/>
    <property type="match status" value="1"/>
</dbReference>
<accession>A0A1J1E278</accession>
<keyword evidence="5" id="KW-0564">Palmitate</keyword>
<dbReference type="Proteomes" id="UP000242645">
    <property type="component" value="Chromosome"/>
</dbReference>